<sequence>MHAERGRTETAPDGSRVRVLLGLDGGSMARFELPAGGTSSAVFHRSAEEIWYVLEGRGELWRRQEDREEIVALRPGLCVSLPLGTRFQFRAAPDAPLAVLAVTLPPWPGDGEALPVAGPWPPDAT</sequence>
<dbReference type="Proteomes" id="UP000095342">
    <property type="component" value="Chromosome"/>
</dbReference>
<protein>
    <recommendedName>
        <fullName evidence="1">Cupin type-2 domain-containing protein</fullName>
    </recommendedName>
</protein>
<name>A0A1D8KBQ1_9GAMM</name>
<feature type="domain" description="Cupin type-2" evidence="1">
    <location>
        <begin position="30"/>
        <end position="102"/>
    </location>
</feature>
<dbReference type="Pfam" id="PF07883">
    <property type="entry name" value="Cupin_2"/>
    <property type="match status" value="1"/>
</dbReference>
<keyword evidence="3" id="KW-1185">Reference proteome</keyword>
<dbReference type="InterPro" id="IPR013096">
    <property type="entry name" value="Cupin_2"/>
</dbReference>
<evidence type="ECO:0000313" key="2">
    <source>
        <dbReference type="EMBL" id="AOV18374.1"/>
    </source>
</evidence>
<dbReference type="SUPFAM" id="SSF51182">
    <property type="entry name" value="RmlC-like cupins"/>
    <property type="match status" value="1"/>
</dbReference>
<dbReference type="Gene3D" id="2.60.120.10">
    <property type="entry name" value="Jelly Rolls"/>
    <property type="match status" value="1"/>
</dbReference>
<organism evidence="2 3">
    <name type="scientific">Acidihalobacter aeolianus</name>
    <dbReference type="NCBI Taxonomy" id="2792603"/>
    <lineage>
        <taxon>Bacteria</taxon>
        <taxon>Pseudomonadati</taxon>
        <taxon>Pseudomonadota</taxon>
        <taxon>Gammaproteobacteria</taxon>
        <taxon>Chromatiales</taxon>
        <taxon>Ectothiorhodospiraceae</taxon>
        <taxon>Acidihalobacter</taxon>
    </lineage>
</organism>
<dbReference type="InterPro" id="IPR014710">
    <property type="entry name" value="RmlC-like_jellyroll"/>
</dbReference>
<dbReference type="InterPro" id="IPR011051">
    <property type="entry name" value="RmlC_Cupin_sf"/>
</dbReference>
<dbReference type="AlphaFoldDB" id="A0A1D8KBQ1"/>
<dbReference type="EMBL" id="CP017448">
    <property type="protein sequence ID" value="AOV18374.1"/>
    <property type="molecule type" value="Genomic_DNA"/>
</dbReference>
<evidence type="ECO:0000259" key="1">
    <source>
        <dbReference type="Pfam" id="PF07883"/>
    </source>
</evidence>
<accession>A0A1D8KBQ1</accession>
<reference evidence="2 3" key="1">
    <citation type="submission" date="2016-09" db="EMBL/GenBank/DDBJ databases">
        <title>Acidihalobacter prosperus V6 (DSM14174).</title>
        <authorList>
            <person name="Khaleque H.N."/>
            <person name="Ramsay J.P."/>
            <person name="Murphy R.J.T."/>
            <person name="Kaksonen A.H."/>
            <person name="Boxall N.J."/>
            <person name="Watkin E.L.J."/>
        </authorList>
    </citation>
    <scope>NUCLEOTIDE SEQUENCE [LARGE SCALE GENOMIC DNA]</scope>
    <source>
        <strain evidence="2 3">V6</strain>
    </source>
</reference>
<proteinExistence type="predicted"/>
<evidence type="ECO:0000313" key="3">
    <source>
        <dbReference type="Proteomes" id="UP000095342"/>
    </source>
</evidence>
<dbReference type="KEGG" id="aaeo:BJI67_02520"/>
<gene>
    <name evidence="2" type="ORF">BJI67_02520</name>
</gene>